<dbReference type="PROSITE" id="PS50088">
    <property type="entry name" value="ANK_REPEAT"/>
    <property type="match status" value="5"/>
</dbReference>
<keyword evidence="2" id="KW-0812">Transmembrane</keyword>
<dbReference type="RefSeq" id="XP_001325445.1">
    <property type="nucleotide sequence ID" value="XM_001325410.1"/>
</dbReference>
<dbReference type="KEGG" id="tva:4771196"/>
<keyword evidence="1" id="KW-0040">ANK repeat</keyword>
<dbReference type="SMR" id="A2E2C2"/>
<evidence type="ECO:0000256" key="2">
    <source>
        <dbReference type="SAM" id="Phobius"/>
    </source>
</evidence>
<dbReference type="Gene3D" id="1.25.40.20">
    <property type="entry name" value="Ankyrin repeat-containing domain"/>
    <property type="match status" value="3"/>
</dbReference>
<feature type="repeat" description="ANK" evidence="1">
    <location>
        <begin position="371"/>
        <end position="403"/>
    </location>
</feature>
<dbReference type="EMBL" id="DS113289">
    <property type="protein sequence ID" value="EAY13222.1"/>
    <property type="molecule type" value="Genomic_DNA"/>
</dbReference>
<dbReference type="VEuPathDB" id="TrichDB:TVAGG3_0964500"/>
<dbReference type="InterPro" id="IPR020683">
    <property type="entry name" value="DUF3447"/>
</dbReference>
<keyword evidence="2" id="KW-1133">Transmembrane helix</keyword>
<dbReference type="InParanoid" id="A2E2C2"/>
<dbReference type="SMART" id="SM00248">
    <property type="entry name" value="ANK"/>
    <property type="match status" value="8"/>
</dbReference>
<dbReference type="PANTHER" id="PTHR24182">
    <property type="entry name" value="ANKYRIN REPEAT AND SOCS BOX CONTAINING 4"/>
    <property type="match status" value="1"/>
</dbReference>
<gene>
    <name evidence="4" type="ORF">TVAG_097920</name>
</gene>
<evidence type="ECO:0000313" key="5">
    <source>
        <dbReference type="Proteomes" id="UP000001542"/>
    </source>
</evidence>
<feature type="transmembrane region" description="Helical" evidence="2">
    <location>
        <begin position="610"/>
        <end position="630"/>
    </location>
</feature>
<dbReference type="STRING" id="5722.A2E2C2"/>
<protein>
    <recommendedName>
        <fullName evidence="3">DUF3447 domain-containing protein</fullName>
    </recommendedName>
</protein>
<dbReference type="Pfam" id="PF12796">
    <property type="entry name" value="Ank_2"/>
    <property type="match status" value="2"/>
</dbReference>
<reference evidence="4" key="2">
    <citation type="journal article" date="2007" name="Science">
        <title>Draft genome sequence of the sexually transmitted pathogen Trichomonas vaginalis.</title>
        <authorList>
            <person name="Carlton J.M."/>
            <person name="Hirt R.P."/>
            <person name="Silva J.C."/>
            <person name="Delcher A.L."/>
            <person name="Schatz M."/>
            <person name="Zhao Q."/>
            <person name="Wortman J.R."/>
            <person name="Bidwell S.L."/>
            <person name="Alsmark U.C.M."/>
            <person name="Besteiro S."/>
            <person name="Sicheritz-Ponten T."/>
            <person name="Noel C.J."/>
            <person name="Dacks J.B."/>
            <person name="Foster P.G."/>
            <person name="Simillion C."/>
            <person name="Van de Peer Y."/>
            <person name="Miranda-Saavedra D."/>
            <person name="Barton G.J."/>
            <person name="Westrop G.D."/>
            <person name="Mueller S."/>
            <person name="Dessi D."/>
            <person name="Fiori P.L."/>
            <person name="Ren Q."/>
            <person name="Paulsen I."/>
            <person name="Zhang H."/>
            <person name="Bastida-Corcuera F.D."/>
            <person name="Simoes-Barbosa A."/>
            <person name="Brown M.T."/>
            <person name="Hayes R.D."/>
            <person name="Mukherjee M."/>
            <person name="Okumura C.Y."/>
            <person name="Schneider R."/>
            <person name="Smith A.J."/>
            <person name="Vanacova S."/>
            <person name="Villalvazo M."/>
            <person name="Haas B.J."/>
            <person name="Pertea M."/>
            <person name="Feldblyum T.V."/>
            <person name="Utterback T.R."/>
            <person name="Shu C.L."/>
            <person name="Osoegawa K."/>
            <person name="de Jong P.J."/>
            <person name="Hrdy I."/>
            <person name="Horvathova L."/>
            <person name="Zubacova Z."/>
            <person name="Dolezal P."/>
            <person name="Malik S.B."/>
            <person name="Logsdon J.M. Jr."/>
            <person name="Henze K."/>
            <person name="Gupta A."/>
            <person name="Wang C.C."/>
            <person name="Dunne R.L."/>
            <person name="Upcroft J.A."/>
            <person name="Upcroft P."/>
            <person name="White O."/>
            <person name="Salzberg S.L."/>
            <person name="Tang P."/>
            <person name="Chiu C.-H."/>
            <person name="Lee Y.-S."/>
            <person name="Embley T.M."/>
            <person name="Coombs G.H."/>
            <person name="Mottram J.C."/>
            <person name="Tachezy J."/>
            <person name="Fraser-Liggett C.M."/>
            <person name="Johnson P.J."/>
        </authorList>
    </citation>
    <scope>NUCLEOTIDE SEQUENCE [LARGE SCALE GENOMIC DNA]</scope>
    <source>
        <strain evidence="4">G3</strain>
    </source>
</reference>
<feature type="repeat" description="ANK" evidence="1">
    <location>
        <begin position="337"/>
        <end position="369"/>
    </location>
</feature>
<proteinExistence type="predicted"/>
<feature type="domain" description="DUF3447" evidence="3">
    <location>
        <begin position="157"/>
        <end position="232"/>
    </location>
</feature>
<name>A2E2C2_TRIV3</name>
<organism evidence="4 5">
    <name type="scientific">Trichomonas vaginalis (strain ATCC PRA-98 / G3)</name>
    <dbReference type="NCBI Taxonomy" id="412133"/>
    <lineage>
        <taxon>Eukaryota</taxon>
        <taxon>Metamonada</taxon>
        <taxon>Parabasalia</taxon>
        <taxon>Trichomonadida</taxon>
        <taxon>Trichomonadidae</taxon>
        <taxon>Trichomonas</taxon>
    </lineage>
</organism>
<dbReference type="Proteomes" id="UP000001542">
    <property type="component" value="Unassembled WGS sequence"/>
</dbReference>
<dbReference type="InterPro" id="IPR002110">
    <property type="entry name" value="Ankyrin_rpt"/>
</dbReference>
<reference evidence="4" key="1">
    <citation type="submission" date="2006-10" db="EMBL/GenBank/DDBJ databases">
        <authorList>
            <person name="Amadeo P."/>
            <person name="Zhao Q."/>
            <person name="Wortman J."/>
            <person name="Fraser-Liggett C."/>
            <person name="Carlton J."/>
        </authorList>
    </citation>
    <scope>NUCLEOTIDE SEQUENCE</scope>
    <source>
        <strain evidence="4">G3</strain>
    </source>
</reference>
<dbReference type="SUPFAM" id="SSF48403">
    <property type="entry name" value="Ankyrin repeat"/>
    <property type="match status" value="1"/>
</dbReference>
<sequence length="636" mass="72901">MDVNQASIHYEKLMEEYKEYIKTFDSIYKIDSDEINSTIGLYKKIKDNLIDSGYITPQRIIDILSLLGMNRLRYRHAYLELIKRLFEEYPCETTYETLLLFSTDRNLADTHYLAIINDAVEALLESMNRGSHDLQHLLYRCCADGAINCFKLLITNFDVNITKDCLDISFFSNNQFIINECLKEQKPDLGTMAAAIESHNIDNLFKLMNEYNISIKPGMTAHYYNLHALFLYFNQTNDINSCFAFSPAFGILSLCKYLHLHGANINYKNVDDENALIVAAVENKTDISEYLVLNGIDINVINGKFGSALNISLNRNNTELVELLVSHGADINFTIQNIFTPLQYGALFNNKKVVETLISHGANINDKTTESGRTAIHYTALFNLIEMEQFLISRGANIKITDKYGNNAIVWALLYNYKYYLNYRLEIFPIYFKDSFKFESNNKDLIELLISNGVNVNAKNIHGNTPLHIAALFSNVESAEILISHGAEINSLNKNGQTPLDIAIMRSKNEYERFIKLHQNETNLKRENGQKLFDSLPENDMEVLLKLHGGKSNSIGNSIAVDDLNVLGEFIRLRPTEYVLDAKKCIILISSFILLIILYRKITNRYISMFVKALIWIISVIILDVIYFFYNDHWGT</sequence>
<dbReference type="PANTHER" id="PTHR24182:SF13">
    <property type="entry name" value="LD18443P"/>
    <property type="match status" value="1"/>
</dbReference>
<dbReference type="InterPro" id="IPR036770">
    <property type="entry name" value="Ankyrin_rpt-contain_sf"/>
</dbReference>
<dbReference type="Pfam" id="PF11929">
    <property type="entry name" value="DUF3447"/>
    <property type="match status" value="1"/>
</dbReference>
<dbReference type="AlphaFoldDB" id="A2E2C2"/>
<dbReference type="Pfam" id="PF00023">
    <property type="entry name" value="Ank"/>
    <property type="match status" value="1"/>
</dbReference>
<keyword evidence="2" id="KW-0472">Membrane</keyword>
<evidence type="ECO:0000259" key="3">
    <source>
        <dbReference type="Pfam" id="PF11929"/>
    </source>
</evidence>
<evidence type="ECO:0000313" key="4">
    <source>
        <dbReference type="EMBL" id="EAY13222.1"/>
    </source>
</evidence>
<dbReference type="eggNOG" id="KOG4177">
    <property type="taxonomic scope" value="Eukaryota"/>
</dbReference>
<dbReference type="PROSITE" id="PS50297">
    <property type="entry name" value="ANK_REP_REGION"/>
    <property type="match status" value="4"/>
</dbReference>
<feature type="repeat" description="ANK" evidence="1">
    <location>
        <begin position="271"/>
        <end position="303"/>
    </location>
</feature>
<dbReference type="VEuPathDB" id="TrichDB:TVAG_097920"/>
<keyword evidence="5" id="KW-1185">Reference proteome</keyword>
<feature type="transmembrane region" description="Helical" evidence="2">
    <location>
        <begin position="578"/>
        <end position="598"/>
    </location>
</feature>
<feature type="repeat" description="ANK" evidence="1">
    <location>
        <begin position="462"/>
        <end position="494"/>
    </location>
</feature>
<evidence type="ECO:0000256" key="1">
    <source>
        <dbReference type="PROSITE-ProRule" id="PRU00023"/>
    </source>
</evidence>
<feature type="repeat" description="ANK" evidence="1">
    <location>
        <begin position="304"/>
        <end position="336"/>
    </location>
</feature>
<accession>A2E2C2</accession>